<comment type="similarity">
    <text evidence="5">Belongs to the lariat debranching enzyme family.</text>
</comment>
<reference evidence="16" key="1">
    <citation type="submission" date="2018-08" db="EMBL/GenBank/DDBJ databases">
        <authorList>
            <person name="Cornetti L."/>
        </authorList>
    </citation>
    <scope>NUCLEOTIDE SEQUENCE</scope>
    <source>
        <strain evidence="16">OM-SAIQ-clone2</strain>
    </source>
</reference>
<protein>
    <submittedName>
        <fullName evidence="16">EOG090X06RW</fullName>
    </submittedName>
</protein>
<evidence type="ECO:0000256" key="4">
    <source>
        <dbReference type="ARBA" id="ARBA00004123"/>
    </source>
</evidence>
<dbReference type="InterPro" id="IPR001753">
    <property type="entry name" value="Enoyl-CoA_hydra/iso"/>
</dbReference>
<comment type="cofactor">
    <cofactor evidence="3">
        <name>Fe(2+)</name>
        <dbReference type="ChEBI" id="CHEBI:29033"/>
    </cofactor>
</comment>
<dbReference type="Pfam" id="PF05011">
    <property type="entry name" value="DBR1"/>
    <property type="match status" value="1"/>
</dbReference>
<evidence type="ECO:0000256" key="12">
    <source>
        <dbReference type="ARBA" id="ARBA00023242"/>
    </source>
</evidence>
<gene>
    <name evidence="16" type="primary">EOG090X06RW</name>
</gene>
<evidence type="ECO:0000256" key="3">
    <source>
        <dbReference type="ARBA" id="ARBA00001954"/>
    </source>
</evidence>
<evidence type="ECO:0000256" key="13">
    <source>
        <dbReference type="ARBA" id="ARBA00058627"/>
    </source>
</evidence>
<dbReference type="Pfam" id="PF00378">
    <property type="entry name" value="ECH_1"/>
    <property type="match status" value="1"/>
</dbReference>
<dbReference type="Gene3D" id="3.90.226.10">
    <property type="entry name" value="2-enoyl-CoA Hydratase, Chain A, domain 1"/>
    <property type="match status" value="1"/>
</dbReference>
<evidence type="ECO:0000256" key="14">
    <source>
        <dbReference type="RuleBase" id="RU003707"/>
    </source>
</evidence>
<keyword evidence="8" id="KW-0378">Hydrolase</keyword>
<keyword evidence="10" id="KW-0408">Iron</keyword>
<evidence type="ECO:0000256" key="5">
    <source>
        <dbReference type="ARBA" id="ARBA00006045"/>
    </source>
</evidence>
<comment type="function">
    <text evidence="13">Cleaves the 2'-5' phosphodiester linkage at the branch point of lariat intron pre-mRNAs after splicing and converts them into linear molecules that are subsequently degraded. It thereby facilitates ribonucleotide turnover.</text>
</comment>
<dbReference type="PANTHER" id="PTHR12849">
    <property type="entry name" value="RNA LARIAT DEBRANCHING ENZYME"/>
    <property type="match status" value="1"/>
</dbReference>
<dbReference type="Pfam" id="PF00149">
    <property type="entry name" value="Metallophos"/>
    <property type="match status" value="1"/>
</dbReference>
<evidence type="ECO:0000256" key="10">
    <source>
        <dbReference type="ARBA" id="ARBA00023004"/>
    </source>
</evidence>
<dbReference type="Gene3D" id="3.60.21.10">
    <property type="match status" value="1"/>
</dbReference>
<evidence type="ECO:0000256" key="7">
    <source>
        <dbReference type="ARBA" id="ARBA00022723"/>
    </source>
</evidence>
<evidence type="ECO:0000256" key="2">
    <source>
        <dbReference type="ARBA" id="ARBA00001947"/>
    </source>
</evidence>
<dbReference type="AlphaFoldDB" id="A0A4Y7NP14"/>
<evidence type="ECO:0000256" key="11">
    <source>
        <dbReference type="ARBA" id="ARBA00023211"/>
    </source>
</evidence>
<keyword evidence="11" id="KW-0464">Manganese</keyword>
<evidence type="ECO:0000256" key="8">
    <source>
        <dbReference type="ARBA" id="ARBA00022801"/>
    </source>
</evidence>
<comment type="subcellular location">
    <subcellularLocation>
        <location evidence="4">Nucleus</location>
    </subcellularLocation>
</comment>
<dbReference type="InterPro" id="IPR018376">
    <property type="entry name" value="Enoyl-CoA_hyd/isom_CS"/>
</dbReference>
<dbReference type="GO" id="GO:0046872">
    <property type="term" value="F:metal ion binding"/>
    <property type="evidence" value="ECO:0007669"/>
    <property type="project" value="UniProtKB-KW"/>
</dbReference>
<accession>A0A4Y7NP14</accession>
<evidence type="ECO:0000313" key="16">
    <source>
        <dbReference type="EMBL" id="SVE94254.1"/>
    </source>
</evidence>
<dbReference type="InterPro" id="IPR029045">
    <property type="entry name" value="ClpP/crotonase-like_dom_sf"/>
</dbReference>
<comment type="similarity">
    <text evidence="14">Belongs to the enoyl-CoA hydratase/isomerase family.</text>
</comment>
<dbReference type="InterPro" id="IPR004843">
    <property type="entry name" value="Calcineurin-like_PHP"/>
</dbReference>
<dbReference type="InterPro" id="IPR007708">
    <property type="entry name" value="DBR1_C"/>
</dbReference>
<dbReference type="SUPFAM" id="SSF56300">
    <property type="entry name" value="Metallo-dependent phosphatases"/>
    <property type="match status" value="1"/>
</dbReference>
<organism evidence="16">
    <name type="scientific">Simocephalus serrulatus</name>
    <dbReference type="NCBI Taxonomy" id="117539"/>
    <lineage>
        <taxon>Eukaryota</taxon>
        <taxon>Metazoa</taxon>
        <taxon>Ecdysozoa</taxon>
        <taxon>Arthropoda</taxon>
        <taxon>Crustacea</taxon>
        <taxon>Branchiopoda</taxon>
        <taxon>Diplostraca</taxon>
        <taxon>Cladocera</taxon>
        <taxon>Anomopoda</taxon>
        <taxon>Daphniidae</taxon>
        <taxon>Simocephalus</taxon>
    </lineage>
</organism>
<dbReference type="InterPro" id="IPR041816">
    <property type="entry name" value="Dbr1_N"/>
</dbReference>
<evidence type="ECO:0000256" key="9">
    <source>
        <dbReference type="ARBA" id="ARBA00022833"/>
    </source>
</evidence>
<evidence type="ECO:0000256" key="1">
    <source>
        <dbReference type="ARBA" id="ARBA00001936"/>
    </source>
</evidence>
<dbReference type="GO" id="GO:0000398">
    <property type="term" value="P:mRNA splicing, via spliceosome"/>
    <property type="evidence" value="ECO:0007669"/>
    <property type="project" value="TreeGrafter"/>
</dbReference>
<dbReference type="FunFam" id="3.60.21.10:FF:000035">
    <property type="entry name" value="Lariat debranching enzyme"/>
    <property type="match status" value="1"/>
</dbReference>
<dbReference type="CDD" id="cd06558">
    <property type="entry name" value="crotonase-like"/>
    <property type="match status" value="1"/>
</dbReference>
<proteinExistence type="evidence at transcript level"/>
<evidence type="ECO:0000259" key="15">
    <source>
        <dbReference type="SMART" id="SM01124"/>
    </source>
</evidence>
<keyword evidence="9" id="KW-0862">Zinc</keyword>
<evidence type="ECO:0000256" key="6">
    <source>
        <dbReference type="ARBA" id="ARBA00022664"/>
    </source>
</evidence>
<dbReference type="PANTHER" id="PTHR12849:SF0">
    <property type="entry name" value="LARIAT DEBRANCHING ENZYME"/>
    <property type="match status" value="1"/>
</dbReference>
<dbReference type="PROSITE" id="PS00166">
    <property type="entry name" value="ENOYL_COA_HYDRATASE"/>
    <property type="match status" value="1"/>
</dbReference>
<comment type="cofactor">
    <cofactor evidence="2">
        <name>Zn(2+)</name>
        <dbReference type="ChEBI" id="CHEBI:29105"/>
    </cofactor>
</comment>
<comment type="cofactor">
    <cofactor evidence="1">
        <name>Mn(2+)</name>
        <dbReference type="ChEBI" id="CHEBI:29035"/>
    </cofactor>
</comment>
<keyword evidence="12" id="KW-0539">Nucleus</keyword>
<dbReference type="SUPFAM" id="SSF52096">
    <property type="entry name" value="ClpP/crotonase"/>
    <property type="match status" value="1"/>
</dbReference>
<dbReference type="CDD" id="cd00844">
    <property type="entry name" value="MPP_Dbr1_N"/>
    <property type="match status" value="1"/>
</dbReference>
<feature type="domain" description="Lariat debranching enzyme C-terminal" evidence="15">
    <location>
        <begin position="235"/>
        <end position="377"/>
    </location>
</feature>
<keyword evidence="6" id="KW-0507">mRNA processing</keyword>
<sequence length="621" mass="70229">MIIAVEGCAHGELDQIYRSVENLARQRNVKVDLLICCGDFQAVRNENDLQCMAVPDKFRHMCSFYKYYSGELKAPILTMFIGGNHEASNYLQELAYGGWVAPNIFYLGYAGVVRYGGIRIAGISGIFKGHDYLKGHFERPPYSSSTMRSAYHVRNLEVFRLKQLKENIDIFISHDWPRGIYNYADTSELLHWKPFFRDEIANNVLGSQAGETLLHELKPKYWFAAHLHCRFAASVQHNEKQTTEFLALDKCLPRRQYLELIDIPHDSAQELELSYDQHWLAILRSTNHLLSVRPTTQYMPSGGPGSNERWDFYPNEEELEKVNTIFGNDFKIPLNFSLTAEPFKPRPHYNRNVQQAPPQLNPQTTEFCEKLGIDDPLEKLIGKPIVLATPVVNPDEIALEDEDGDEVELERADQATPVEGNDLFFVDTKPQKRGKMNLPQPQNEMPDEAELVAEKVSEPVNVSSNEISTNVQAAEEDVPTVKKFKRRNQELYKNEESSMMVDLWNAVNELSDWKDGKGVILYSVGETFCSGGDLNTVRKISNPDDGFKMATLMHQTLTCLHQLPLISVALVQGKALGGGAELATACDFRLFTGKGEIGFVQGKMGVVTGWGGGTRYRQQKH</sequence>
<dbReference type="GO" id="GO:0005634">
    <property type="term" value="C:nucleus"/>
    <property type="evidence" value="ECO:0007669"/>
    <property type="project" value="UniProtKB-SubCell"/>
</dbReference>
<dbReference type="InterPro" id="IPR029052">
    <property type="entry name" value="Metallo-depent_PP-like"/>
</dbReference>
<dbReference type="GO" id="GO:0008419">
    <property type="term" value="F:RNA lariat debranching enzyme activity"/>
    <property type="evidence" value="ECO:0007669"/>
    <property type="project" value="TreeGrafter"/>
</dbReference>
<keyword evidence="7" id="KW-0479">Metal-binding</keyword>
<dbReference type="SMART" id="SM01124">
    <property type="entry name" value="DBR1"/>
    <property type="match status" value="1"/>
</dbReference>
<dbReference type="EMBL" id="LR024635">
    <property type="protein sequence ID" value="SVE94254.1"/>
    <property type="molecule type" value="mRNA"/>
</dbReference>
<name>A0A4Y7NP14_9CRUS</name>